<dbReference type="PANTHER" id="PTHR43386:SF1">
    <property type="entry name" value="D,D-DIPEPTIDE TRANSPORT SYSTEM PERMEASE PROTEIN DDPC-RELATED"/>
    <property type="match status" value="1"/>
</dbReference>
<dbReference type="CDD" id="cd06261">
    <property type="entry name" value="TM_PBP2"/>
    <property type="match status" value="1"/>
</dbReference>
<keyword evidence="5 7" id="KW-1133">Transmembrane helix</keyword>
<reference evidence="9 10" key="1">
    <citation type="journal article" date="2019" name="Nat. Microbiol.">
        <title>Mediterranean grassland soil C-N compound turnover is dependent on rainfall and depth, and is mediated by genomically divergent microorganisms.</title>
        <authorList>
            <person name="Diamond S."/>
            <person name="Andeer P.F."/>
            <person name="Li Z."/>
            <person name="Crits-Christoph A."/>
            <person name="Burstein D."/>
            <person name="Anantharaman K."/>
            <person name="Lane K.R."/>
            <person name="Thomas B.C."/>
            <person name="Pan C."/>
            <person name="Northen T.R."/>
            <person name="Banfield J.F."/>
        </authorList>
    </citation>
    <scope>NUCLEOTIDE SEQUENCE [LARGE SCALE GENOMIC DNA]</scope>
    <source>
        <strain evidence="9">NP_6</strain>
    </source>
</reference>
<evidence type="ECO:0000256" key="2">
    <source>
        <dbReference type="ARBA" id="ARBA00022448"/>
    </source>
</evidence>
<dbReference type="GO" id="GO:0005886">
    <property type="term" value="C:plasma membrane"/>
    <property type="evidence" value="ECO:0007669"/>
    <property type="project" value="UniProtKB-SubCell"/>
</dbReference>
<dbReference type="Pfam" id="PF12911">
    <property type="entry name" value="OppC_N"/>
    <property type="match status" value="1"/>
</dbReference>
<comment type="caution">
    <text evidence="9">The sequence shown here is derived from an EMBL/GenBank/DDBJ whole genome shotgun (WGS) entry which is preliminary data.</text>
</comment>
<sequence>MLSSTPESATPSLATHPAMRRAERSALRMAVKRFWRNVNARIGFGLIALFTLIALFAPKIAPAGYDDENLLGRLKSPSGLHWIGTDELGRDVFSRVIYGARISMTVGLAAVSGALVTGALLGIAAGYVGGRLDGLIMRMMDIMLAFPSVILAIGIVAMRGPGLNNTILAVSIVNIPVYARVARASTLAIKEHEYVTAARAMGARAWRVLLRAILPNAASPLVVQATLGVAGAILDAAALGFLGLGAQPPTPEWGAMLSDSYKYLLTAFWAALAPGVAIALVVLGFNLAGDGLHDALDPRLTQG</sequence>
<feature type="domain" description="ABC transmembrane type-1" evidence="8">
    <location>
        <begin position="100"/>
        <end position="289"/>
    </location>
</feature>
<dbReference type="AlphaFoldDB" id="A0A537JMS2"/>
<dbReference type="InterPro" id="IPR035906">
    <property type="entry name" value="MetI-like_sf"/>
</dbReference>
<dbReference type="SUPFAM" id="SSF161098">
    <property type="entry name" value="MetI-like"/>
    <property type="match status" value="1"/>
</dbReference>
<protein>
    <submittedName>
        <fullName evidence="9">ABC transporter permease</fullName>
    </submittedName>
</protein>
<keyword evidence="6 7" id="KW-0472">Membrane</keyword>
<evidence type="ECO:0000313" key="9">
    <source>
        <dbReference type="EMBL" id="TMI84814.1"/>
    </source>
</evidence>
<dbReference type="PROSITE" id="PS50928">
    <property type="entry name" value="ABC_TM1"/>
    <property type="match status" value="1"/>
</dbReference>
<organism evidence="9 10">
    <name type="scientific">Candidatus Segetimicrobium genomatis</name>
    <dbReference type="NCBI Taxonomy" id="2569760"/>
    <lineage>
        <taxon>Bacteria</taxon>
        <taxon>Bacillati</taxon>
        <taxon>Candidatus Sysuimicrobiota</taxon>
        <taxon>Candidatus Sysuimicrobiia</taxon>
        <taxon>Candidatus Sysuimicrobiales</taxon>
        <taxon>Candidatus Segetimicrobiaceae</taxon>
        <taxon>Candidatus Segetimicrobium</taxon>
    </lineage>
</organism>
<evidence type="ECO:0000313" key="10">
    <source>
        <dbReference type="Proteomes" id="UP000318093"/>
    </source>
</evidence>
<comment type="subcellular location">
    <subcellularLocation>
        <location evidence="1 7">Cell membrane</location>
        <topology evidence="1 7">Multi-pass membrane protein</topology>
    </subcellularLocation>
</comment>
<proteinExistence type="inferred from homology"/>
<name>A0A537JMS2_9BACT</name>
<keyword evidence="2 7" id="KW-0813">Transport</keyword>
<dbReference type="PANTHER" id="PTHR43386">
    <property type="entry name" value="OLIGOPEPTIDE TRANSPORT SYSTEM PERMEASE PROTEIN APPC"/>
    <property type="match status" value="1"/>
</dbReference>
<dbReference type="InterPro" id="IPR050366">
    <property type="entry name" value="BP-dependent_transpt_permease"/>
</dbReference>
<gene>
    <name evidence="9" type="ORF">E6H03_01340</name>
</gene>
<feature type="transmembrane region" description="Helical" evidence="7">
    <location>
        <begin position="102"/>
        <end position="128"/>
    </location>
</feature>
<evidence type="ECO:0000256" key="1">
    <source>
        <dbReference type="ARBA" id="ARBA00004651"/>
    </source>
</evidence>
<dbReference type="EMBL" id="VBAN01000044">
    <property type="protein sequence ID" value="TMI84814.1"/>
    <property type="molecule type" value="Genomic_DNA"/>
</dbReference>
<evidence type="ECO:0000259" key="8">
    <source>
        <dbReference type="PROSITE" id="PS50928"/>
    </source>
</evidence>
<accession>A0A537JMS2</accession>
<keyword evidence="3" id="KW-1003">Cell membrane</keyword>
<dbReference type="Proteomes" id="UP000318093">
    <property type="component" value="Unassembled WGS sequence"/>
</dbReference>
<dbReference type="GO" id="GO:0055085">
    <property type="term" value="P:transmembrane transport"/>
    <property type="evidence" value="ECO:0007669"/>
    <property type="project" value="InterPro"/>
</dbReference>
<evidence type="ECO:0000256" key="3">
    <source>
        <dbReference type="ARBA" id="ARBA00022475"/>
    </source>
</evidence>
<dbReference type="InterPro" id="IPR025966">
    <property type="entry name" value="OppC_N"/>
</dbReference>
<evidence type="ECO:0000256" key="5">
    <source>
        <dbReference type="ARBA" id="ARBA00022989"/>
    </source>
</evidence>
<comment type="similarity">
    <text evidence="7">Belongs to the binding-protein-dependent transport system permease family.</text>
</comment>
<dbReference type="InterPro" id="IPR000515">
    <property type="entry name" value="MetI-like"/>
</dbReference>
<evidence type="ECO:0000256" key="7">
    <source>
        <dbReference type="RuleBase" id="RU363032"/>
    </source>
</evidence>
<feature type="transmembrane region" description="Helical" evidence="7">
    <location>
        <begin position="38"/>
        <end position="57"/>
    </location>
</feature>
<dbReference type="Gene3D" id="1.10.3720.10">
    <property type="entry name" value="MetI-like"/>
    <property type="match status" value="1"/>
</dbReference>
<feature type="transmembrane region" description="Helical" evidence="7">
    <location>
        <begin position="221"/>
        <end position="242"/>
    </location>
</feature>
<feature type="transmembrane region" description="Helical" evidence="7">
    <location>
        <begin position="140"/>
        <end position="158"/>
    </location>
</feature>
<feature type="transmembrane region" description="Helical" evidence="7">
    <location>
        <begin position="263"/>
        <end position="288"/>
    </location>
</feature>
<evidence type="ECO:0000256" key="4">
    <source>
        <dbReference type="ARBA" id="ARBA00022692"/>
    </source>
</evidence>
<dbReference type="Pfam" id="PF00528">
    <property type="entry name" value="BPD_transp_1"/>
    <property type="match status" value="1"/>
</dbReference>
<keyword evidence="4 7" id="KW-0812">Transmembrane</keyword>
<evidence type="ECO:0000256" key="6">
    <source>
        <dbReference type="ARBA" id="ARBA00023136"/>
    </source>
</evidence>